<comment type="caution">
    <text evidence="2">The sequence shown here is derived from an EMBL/GenBank/DDBJ whole genome shotgun (WGS) entry which is preliminary data.</text>
</comment>
<evidence type="ECO:0000313" key="3">
    <source>
        <dbReference type="Proteomes" id="UP000327157"/>
    </source>
</evidence>
<gene>
    <name evidence="2" type="ORF">D8674_025389</name>
</gene>
<keyword evidence="3" id="KW-1185">Reference proteome</keyword>
<reference evidence="2 3" key="3">
    <citation type="submission" date="2019-11" db="EMBL/GenBank/DDBJ databases">
        <title>A de novo genome assembly of a pear dwarfing rootstock.</title>
        <authorList>
            <person name="Wang F."/>
            <person name="Wang J."/>
            <person name="Li S."/>
            <person name="Zhang Y."/>
            <person name="Fang M."/>
            <person name="Ma L."/>
            <person name="Zhao Y."/>
            <person name="Jiang S."/>
        </authorList>
    </citation>
    <scope>NUCLEOTIDE SEQUENCE [LARGE SCALE GENOMIC DNA]</scope>
    <source>
        <strain evidence="2">S2</strain>
        <tissue evidence="2">Leaf</tissue>
    </source>
</reference>
<dbReference type="Proteomes" id="UP000327157">
    <property type="component" value="Chromosome 4"/>
</dbReference>
<name>A0A5N5H8A8_9ROSA</name>
<sequence length="61" mass="6683">MRQQSKILPAFSILLSSQPPPLSAPDSDLKPLCVNKKPKRNQRICRPIVEGDGQKSQAAIS</sequence>
<feature type="region of interest" description="Disordered" evidence="1">
    <location>
        <begin position="16"/>
        <end position="35"/>
    </location>
</feature>
<evidence type="ECO:0000256" key="1">
    <source>
        <dbReference type="SAM" id="MobiDB-lite"/>
    </source>
</evidence>
<proteinExistence type="predicted"/>
<organism evidence="2 3">
    <name type="scientific">Pyrus ussuriensis x Pyrus communis</name>
    <dbReference type="NCBI Taxonomy" id="2448454"/>
    <lineage>
        <taxon>Eukaryota</taxon>
        <taxon>Viridiplantae</taxon>
        <taxon>Streptophyta</taxon>
        <taxon>Embryophyta</taxon>
        <taxon>Tracheophyta</taxon>
        <taxon>Spermatophyta</taxon>
        <taxon>Magnoliopsida</taxon>
        <taxon>eudicotyledons</taxon>
        <taxon>Gunneridae</taxon>
        <taxon>Pentapetalae</taxon>
        <taxon>rosids</taxon>
        <taxon>fabids</taxon>
        <taxon>Rosales</taxon>
        <taxon>Rosaceae</taxon>
        <taxon>Amygdaloideae</taxon>
        <taxon>Maleae</taxon>
        <taxon>Pyrus</taxon>
    </lineage>
</organism>
<dbReference type="EMBL" id="SMOL01000231">
    <property type="protein sequence ID" value="KAB2623207.1"/>
    <property type="molecule type" value="Genomic_DNA"/>
</dbReference>
<reference evidence="2 3" key="1">
    <citation type="submission" date="2019-09" db="EMBL/GenBank/DDBJ databases">
        <authorList>
            <person name="Ou C."/>
        </authorList>
    </citation>
    <scope>NUCLEOTIDE SEQUENCE [LARGE SCALE GENOMIC DNA]</scope>
    <source>
        <strain evidence="2">S2</strain>
        <tissue evidence="2">Leaf</tissue>
    </source>
</reference>
<protein>
    <submittedName>
        <fullName evidence="2">Uncharacterized protein</fullName>
    </submittedName>
</protein>
<dbReference type="AlphaFoldDB" id="A0A5N5H8A8"/>
<evidence type="ECO:0000313" key="2">
    <source>
        <dbReference type="EMBL" id="KAB2623207.1"/>
    </source>
</evidence>
<reference evidence="3" key="2">
    <citation type="submission" date="2019-10" db="EMBL/GenBank/DDBJ databases">
        <title>A de novo genome assembly of a pear dwarfing rootstock.</title>
        <authorList>
            <person name="Wang F."/>
            <person name="Wang J."/>
            <person name="Li S."/>
            <person name="Zhang Y."/>
            <person name="Fang M."/>
            <person name="Ma L."/>
            <person name="Zhao Y."/>
            <person name="Jiang S."/>
        </authorList>
    </citation>
    <scope>NUCLEOTIDE SEQUENCE [LARGE SCALE GENOMIC DNA]</scope>
</reference>
<accession>A0A5N5H8A8</accession>